<evidence type="ECO:0000313" key="3">
    <source>
        <dbReference type="Proteomes" id="UP000430692"/>
    </source>
</evidence>
<protein>
    <submittedName>
        <fullName evidence="2">Phage holin family protein</fullName>
    </submittedName>
</protein>
<dbReference type="Pfam" id="PF04020">
    <property type="entry name" value="Phage_holin_4_2"/>
    <property type="match status" value="1"/>
</dbReference>
<comment type="caution">
    <text evidence="2">The sequence shown here is derived from an EMBL/GenBank/DDBJ whole genome shotgun (WGS) entry which is preliminary data.</text>
</comment>
<keyword evidence="3" id="KW-1185">Reference proteome</keyword>
<keyword evidence="1" id="KW-1133">Transmembrane helix</keyword>
<name>A0A6I4VMD2_9BACL</name>
<sequence length="108" mass="11903">MRWIIGIILNAVTVYLIANYLPGVHVDDWTTALLVALLLAVINILIWPIKWLLSLITLGLFGLIVNVSLFGLLSLVVDGFDIDGFVPALYGGLILTLEATIVRFITRK</sequence>
<evidence type="ECO:0000256" key="1">
    <source>
        <dbReference type="SAM" id="Phobius"/>
    </source>
</evidence>
<keyword evidence="1" id="KW-0812">Transmembrane</keyword>
<feature type="transmembrane region" description="Helical" evidence="1">
    <location>
        <begin position="29"/>
        <end position="48"/>
    </location>
</feature>
<dbReference type="InterPro" id="IPR007165">
    <property type="entry name" value="Phage_holin_4_2"/>
</dbReference>
<dbReference type="PANTHER" id="PTHR37309">
    <property type="entry name" value="SLR0284 PROTEIN"/>
    <property type="match status" value="1"/>
</dbReference>
<evidence type="ECO:0000313" key="2">
    <source>
        <dbReference type="EMBL" id="MXQ52799.1"/>
    </source>
</evidence>
<dbReference type="Proteomes" id="UP000430692">
    <property type="component" value="Unassembled WGS sequence"/>
</dbReference>
<feature type="transmembrane region" description="Helical" evidence="1">
    <location>
        <begin position="7"/>
        <end position="23"/>
    </location>
</feature>
<organism evidence="2 3">
    <name type="scientific">Shimazuella alba</name>
    <dbReference type="NCBI Taxonomy" id="2690964"/>
    <lineage>
        <taxon>Bacteria</taxon>
        <taxon>Bacillati</taxon>
        <taxon>Bacillota</taxon>
        <taxon>Bacilli</taxon>
        <taxon>Bacillales</taxon>
        <taxon>Thermoactinomycetaceae</taxon>
        <taxon>Shimazuella</taxon>
    </lineage>
</organism>
<dbReference type="AlphaFoldDB" id="A0A6I4VMD2"/>
<reference evidence="2 3" key="1">
    <citation type="submission" date="2019-12" db="EMBL/GenBank/DDBJ databases">
        <title>Whole-genome analyses of novel actinobacteria.</title>
        <authorList>
            <person name="Sahin N."/>
            <person name="Saygin H."/>
        </authorList>
    </citation>
    <scope>NUCLEOTIDE SEQUENCE [LARGE SCALE GENOMIC DNA]</scope>
    <source>
        <strain evidence="2 3">KC615</strain>
    </source>
</reference>
<gene>
    <name evidence="2" type="ORF">GSM42_03445</name>
</gene>
<proteinExistence type="predicted"/>
<dbReference type="RefSeq" id="WP_160800057.1">
    <property type="nucleotide sequence ID" value="NZ_WUUL01000002.1"/>
</dbReference>
<dbReference type="PANTHER" id="PTHR37309:SF1">
    <property type="entry name" value="SLR0284 PROTEIN"/>
    <property type="match status" value="1"/>
</dbReference>
<dbReference type="EMBL" id="WUUL01000002">
    <property type="protein sequence ID" value="MXQ52799.1"/>
    <property type="molecule type" value="Genomic_DNA"/>
</dbReference>
<feature type="transmembrane region" description="Helical" evidence="1">
    <location>
        <begin position="55"/>
        <end position="76"/>
    </location>
</feature>
<feature type="transmembrane region" description="Helical" evidence="1">
    <location>
        <begin position="88"/>
        <end position="106"/>
    </location>
</feature>
<accession>A0A6I4VMD2</accession>
<keyword evidence="1" id="KW-0472">Membrane</keyword>